<dbReference type="Pfam" id="PF13304">
    <property type="entry name" value="AAA_21"/>
    <property type="match status" value="1"/>
</dbReference>
<dbReference type="RefSeq" id="WP_015206989.1">
    <property type="nucleotide sequence ID" value="NC_019757.1"/>
</dbReference>
<keyword evidence="3" id="KW-1185">Reference proteome</keyword>
<dbReference type="AlphaFoldDB" id="K9WU56"/>
<gene>
    <name evidence="2" type="ORF">Cylst_1449</name>
</gene>
<dbReference type="eggNOG" id="COG1106">
    <property type="taxonomic scope" value="Bacteria"/>
</dbReference>
<dbReference type="GO" id="GO:0016887">
    <property type="term" value="F:ATP hydrolysis activity"/>
    <property type="evidence" value="ECO:0007669"/>
    <property type="project" value="InterPro"/>
</dbReference>
<reference evidence="2 3" key="1">
    <citation type="submission" date="2012-06" db="EMBL/GenBank/DDBJ databases">
        <title>Finished chromosome of genome of Cylindrospermum stagnale PCC 7417.</title>
        <authorList>
            <consortium name="US DOE Joint Genome Institute"/>
            <person name="Gugger M."/>
            <person name="Coursin T."/>
            <person name="Rippka R."/>
            <person name="Tandeau De Marsac N."/>
            <person name="Huntemann M."/>
            <person name="Wei C.-L."/>
            <person name="Han J."/>
            <person name="Detter J.C."/>
            <person name="Han C."/>
            <person name="Tapia R."/>
            <person name="Chen A."/>
            <person name="Kyrpides N."/>
            <person name="Mavromatis K."/>
            <person name="Markowitz V."/>
            <person name="Szeto E."/>
            <person name="Ivanova N."/>
            <person name="Pagani I."/>
            <person name="Pati A."/>
            <person name="Goodwin L."/>
            <person name="Nordberg H.P."/>
            <person name="Cantor M.N."/>
            <person name="Hua S.X."/>
            <person name="Woyke T."/>
            <person name="Kerfeld C.A."/>
        </authorList>
    </citation>
    <scope>NUCLEOTIDE SEQUENCE [LARGE SCALE GENOMIC DNA]</scope>
    <source>
        <strain evidence="2 3">PCC 7417</strain>
    </source>
</reference>
<feature type="domain" description="ATPase AAA-type core" evidence="1">
    <location>
        <begin position="24"/>
        <end position="302"/>
    </location>
</feature>
<dbReference type="STRING" id="56107.Cylst_1449"/>
<dbReference type="HOGENOM" id="CLU_063816_1_0_3"/>
<dbReference type="InterPro" id="IPR027417">
    <property type="entry name" value="P-loop_NTPase"/>
</dbReference>
<dbReference type="SUPFAM" id="SSF52540">
    <property type="entry name" value="P-loop containing nucleoside triphosphate hydrolases"/>
    <property type="match status" value="1"/>
</dbReference>
<dbReference type="EMBL" id="CP003642">
    <property type="protein sequence ID" value="AFZ23733.1"/>
    <property type="molecule type" value="Genomic_DNA"/>
</dbReference>
<dbReference type="Gene3D" id="3.40.50.300">
    <property type="entry name" value="P-loop containing nucleotide triphosphate hydrolases"/>
    <property type="match status" value="1"/>
</dbReference>
<dbReference type="InterPro" id="IPR003959">
    <property type="entry name" value="ATPase_AAA_core"/>
</dbReference>
<dbReference type="Proteomes" id="UP000010475">
    <property type="component" value="Chromosome"/>
</dbReference>
<proteinExistence type="predicted"/>
<name>K9WU56_9NOST</name>
<dbReference type="PANTHER" id="PTHR43581">
    <property type="entry name" value="ATP/GTP PHOSPHATASE"/>
    <property type="match status" value="1"/>
</dbReference>
<dbReference type="PATRIC" id="fig|56107.3.peg.1637"/>
<dbReference type="InterPro" id="IPR051396">
    <property type="entry name" value="Bact_Antivir_Def_Nuclease"/>
</dbReference>
<accession>K9WU56</accession>
<evidence type="ECO:0000313" key="3">
    <source>
        <dbReference type="Proteomes" id="UP000010475"/>
    </source>
</evidence>
<dbReference type="OrthoDB" id="9801813at2"/>
<dbReference type="GO" id="GO:0005524">
    <property type="term" value="F:ATP binding"/>
    <property type="evidence" value="ECO:0007669"/>
    <property type="project" value="InterPro"/>
</dbReference>
<dbReference type="PANTHER" id="PTHR43581:SF4">
    <property type="entry name" value="ATP_GTP PHOSPHATASE"/>
    <property type="match status" value="1"/>
</dbReference>
<protein>
    <submittedName>
        <fullName evidence="2">Putative ATPase</fullName>
    </submittedName>
</protein>
<sequence length="354" mass="40377">MLRSLTLKNFRCFQNFTIEPLERINLIGGKNNVGKTSLLEAIFIFINPNNPESLLQINRLRGIGKSGRFEDMEEMRGFFFGQEMIDNIIKLSGIENNQIERFLEIYLNESKKQLSLFEDFEDLQSNASLTTEFKPHNTLVLEYQINKKSASRISLTADGKLIGTRSRKEKFPLGIYLTTNIRSSKEDTVRFSNLERVGQQEAVLQTLRLLEPRLKRLTVLVDSEAIIYGDIGVSQLVPLPLMGEGIGRLLSIVLAIANAKGGTVLIDEIENGLHHSVLTNVWKAIADAARRADVQIFATTHSRECIIAAHEAFKNSDKYDFRYHRLDRVKDEIKAITYDQEALETSEELDWEIR</sequence>
<dbReference type="KEGG" id="csg:Cylst_1449"/>
<evidence type="ECO:0000313" key="2">
    <source>
        <dbReference type="EMBL" id="AFZ23733.1"/>
    </source>
</evidence>
<evidence type="ECO:0000259" key="1">
    <source>
        <dbReference type="Pfam" id="PF13304"/>
    </source>
</evidence>
<organism evidence="2 3">
    <name type="scientific">Cylindrospermum stagnale PCC 7417</name>
    <dbReference type="NCBI Taxonomy" id="56107"/>
    <lineage>
        <taxon>Bacteria</taxon>
        <taxon>Bacillati</taxon>
        <taxon>Cyanobacteriota</taxon>
        <taxon>Cyanophyceae</taxon>
        <taxon>Nostocales</taxon>
        <taxon>Nostocaceae</taxon>
        <taxon>Cylindrospermum</taxon>
    </lineage>
</organism>